<keyword evidence="2" id="KW-1185">Reference proteome</keyword>
<evidence type="ECO:0000313" key="1">
    <source>
        <dbReference type="EMBL" id="MEA5139420.1"/>
    </source>
</evidence>
<comment type="caution">
    <text evidence="1">The sequence shown here is derived from an EMBL/GenBank/DDBJ whole genome shotgun (WGS) entry which is preliminary data.</text>
</comment>
<dbReference type="EMBL" id="JAYFUM010000009">
    <property type="protein sequence ID" value="MEA5139420.1"/>
    <property type="molecule type" value="Genomic_DNA"/>
</dbReference>
<organism evidence="1 2">
    <name type="scientific">Arcicella rigui</name>
    <dbReference type="NCBI Taxonomy" id="797020"/>
    <lineage>
        <taxon>Bacteria</taxon>
        <taxon>Pseudomonadati</taxon>
        <taxon>Bacteroidota</taxon>
        <taxon>Cytophagia</taxon>
        <taxon>Cytophagales</taxon>
        <taxon>Flectobacillaceae</taxon>
        <taxon>Arcicella</taxon>
    </lineage>
</organism>
<dbReference type="Proteomes" id="UP001302949">
    <property type="component" value="Unassembled WGS sequence"/>
</dbReference>
<dbReference type="RefSeq" id="WP_323296582.1">
    <property type="nucleotide sequence ID" value="NZ_JAYFUM010000009.1"/>
</dbReference>
<reference evidence="1 2" key="1">
    <citation type="submission" date="2023-12" db="EMBL/GenBank/DDBJ databases">
        <title>Novel species of the genus Arcicella isolated from rivers.</title>
        <authorList>
            <person name="Lu H."/>
        </authorList>
    </citation>
    <scope>NUCLEOTIDE SEQUENCE [LARGE SCALE GENOMIC DNA]</scope>
    <source>
        <strain evidence="1 2">KCTC 23307</strain>
    </source>
</reference>
<accession>A0ABU5Q996</accession>
<protein>
    <submittedName>
        <fullName evidence="1">Uncharacterized protein</fullName>
    </submittedName>
</protein>
<evidence type="ECO:0000313" key="2">
    <source>
        <dbReference type="Proteomes" id="UP001302949"/>
    </source>
</evidence>
<name>A0ABU5Q996_9BACT</name>
<sequence length="81" mass="9239">MTEIFITNIQNEVQSKNILDFFKIESPELEVSFDLNETVKTYPCGHTILRVEGDTINLERILTSLGNLGYSCEILQDKVCI</sequence>
<gene>
    <name evidence="1" type="ORF">VB248_09750</name>
</gene>
<proteinExistence type="predicted"/>